<evidence type="ECO:0000259" key="1">
    <source>
        <dbReference type="Pfam" id="PF08708"/>
    </source>
</evidence>
<dbReference type="EMBL" id="LN846932">
    <property type="protein sequence ID" value="CRI06737.1"/>
    <property type="molecule type" value="Genomic_DNA"/>
</dbReference>
<keyword evidence="2" id="KW-0614">Plasmid</keyword>
<reference evidence="2 3" key="1">
    <citation type="submission" date="2015-04" db="EMBL/GenBank/DDBJ databases">
        <title>Carnobacterium maltaromaticum LMA28 complete chromosome sequence.</title>
        <authorList>
            <person name="Borges F."/>
            <person name="Cailliez-Grimal C."/>
        </authorList>
    </citation>
    <scope>NUCLEOTIDE SEQUENCE [LARGE SCALE GENOMIC DNA]</scope>
    <source>
        <strain evidence="2 3">LMA28</strain>
        <plasmid evidence="3">Chromosome</plasmid>
    </source>
</reference>
<evidence type="ECO:0000313" key="3">
    <source>
        <dbReference type="Proteomes" id="UP000464233"/>
    </source>
</evidence>
<dbReference type="AlphaFoldDB" id="A0A1Z5AXF6"/>
<geneLocation type="plasmid" evidence="2">
    <name>LMA_pa</name>
</geneLocation>
<sequence length="516" mass="59559">MNVLDDWESGEARELILNNGINRYKKRNSKIVRMDHKEDKNKKGSIFAFRSKEAMQESRGIVVTSLEGLEENPNLTHWTPNIFGWGGYADSGRNYVKGHFEKNLNQINCFVVDIDCSEGEKLSENTLILESLNTELGFLPTLVLETPKGYHVYYVLDKPSFVSNKNKYKSLNVAKAISISIRMAFEERLGSMVDVTCNHFGIFRAPTKQNIVHFEPNFTYNFSKLMKWSMKYQAKRLIERKSKLSLVKAPLKKVSYRQINSMWYKALINSQSVDCGSGLDSGRDNTIFTLALANFSSDVSFQDCLNEMDQFNSNLTNPLAHRIVEQKVISAYEGKYKGASSQFIDLLVNKWVKSDQLQALKKQNTGRVDRSLWVKHAKKREVRERSHYSEWREDFFTYIHSKTSHNKPTLEVTTKEIVKEIGIPLSTLKELMLQLRAEGELFVKTTRGRYGKTFLTTKELMIKLILQTKKEQLNKFQEALFNLIPETHRVFQMLKEHTLEVVKSTIEQGIIELDTG</sequence>
<proteinExistence type="predicted"/>
<name>A0A1Z5AXF6_CARML</name>
<gene>
    <name evidence="2" type="ORF">BN424_pa0072</name>
</gene>
<dbReference type="RefSeq" id="WP_176455323.1">
    <property type="nucleotide sequence ID" value="NZ_LN846932.1"/>
</dbReference>
<feature type="domain" description="Primase C-terminal 1" evidence="1">
    <location>
        <begin position="282"/>
        <end position="336"/>
    </location>
</feature>
<organism evidence="2 3">
    <name type="scientific">Carnobacterium maltaromaticum</name>
    <name type="common">Carnobacterium piscicola</name>
    <dbReference type="NCBI Taxonomy" id="2751"/>
    <lineage>
        <taxon>Bacteria</taxon>
        <taxon>Bacillati</taxon>
        <taxon>Bacillota</taxon>
        <taxon>Bacilli</taxon>
        <taxon>Lactobacillales</taxon>
        <taxon>Carnobacteriaceae</taxon>
        <taxon>Carnobacterium</taxon>
    </lineage>
</organism>
<evidence type="ECO:0000313" key="2">
    <source>
        <dbReference type="EMBL" id="CRI06737.1"/>
    </source>
</evidence>
<reference evidence="2 3" key="2">
    <citation type="submission" date="2015-04" db="EMBL/GenBank/DDBJ databases">
        <title>Carnobacterium maltaromaticum LMA28 plasmids.</title>
        <authorList>
            <person name="Cailliez-Grimal C."/>
            <person name="Iskandar C."/>
        </authorList>
    </citation>
    <scope>NUCLEOTIDE SEQUENCE [LARGE SCALE GENOMIC DNA]</scope>
    <source>
        <strain evidence="2 3">LMA28</strain>
        <plasmid evidence="3">Chromosome</plasmid>
    </source>
</reference>
<dbReference type="Pfam" id="PF08708">
    <property type="entry name" value="PriCT_1"/>
    <property type="match status" value="1"/>
</dbReference>
<protein>
    <submittedName>
        <fullName evidence="2">Primase alpha helix protein</fullName>
    </submittedName>
</protein>
<accession>A0A1Z5AXF6</accession>
<dbReference type="InterPro" id="IPR014820">
    <property type="entry name" value="PriCT_1"/>
</dbReference>
<dbReference type="Proteomes" id="UP000464233">
    <property type="component" value="Plasmid LMA_pa"/>
</dbReference>